<keyword evidence="11" id="KW-0511">Multifunctional enzyme</keyword>
<evidence type="ECO:0000256" key="13">
    <source>
        <dbReference type="ARBA" id="ARBA00034000"/>
    </source>
</evidence>
<keyword evidence="12" id="KW-0961">Cell wall biogenesis/degradation</keyword>
<dbReference type="Pfam" id="PF00912">
    <property type="entry name" value="Transgly"/>
    <property type="match status" value="1"/>
</dbReference>
<sequence>MKDWKSAGTRLKSALSASARGIGRFPARRAAAWAGVTVIALGAGATALWVLTRPTLDDVVASAEARPRYQDSAGAPLLMARGVTSSGTSLKEMAPLLPQAVIALEDRRFRDHGGVDLRSIARALAVNTVSGGIVEGGSTITQQLIKTSYLSPEKSYARKLHEALLARQMEARYSKDEILERYLNTVYLGNGVHGVADAAQLYFGKSAAELSLAESAILAAIIRAPSEINPFNNSDALRDRATLVVTLMQQQGLVEADAADDARIALATMRFHRRSPAYGGWFADWVQPETAEIAGRIDGAVTVRTTLDPALQARAEASVNAVLEGSTMEAALVALRPDGSVAAMVGGRDYATSQFNRATDAVRQPGSTFKTIVYLAALEAGYGPDTLLPDRPLDIDGYAPENFGGRFHGDVTMREAFADSYNAAAVQLAMDIGIDRVAEAARALGIEAELSETPALSLGASGMSLMDITEAYAAIATGRAPVEAHGVEGLALSSATIRPLDRQLPEPSGLAARLLSHRGEMTEMLRAVVTEGTGEAVGAVPGAVGKTGTSQSFRDALFVGWDEDLIVGVWVGNDDNSPMDEVTGGSLPAEIWARFQAGEAPASEEILVEDTPRAEDPVETVIVSEGLPGSTAVEREEAGGAKFQTVTSRPGTDPRPDRDAVRQLLNSAVEQKLTVGELSRVLRSKARGEESASNTCNVQACSRFYRSFRASDCTFQPYGNRPREVCTR</sequence>
<dbReference type="AlphaFoldDB" id="A0A917SRV4"/>
<evidence type="ECO:0000259" key="16">
    <source>
        <dbReference type="Pfam" id="PF00905"/>
    </source>
</evidence>
<proteinExistence type="inferred from homology"/>
<accession>A0A917SRV4</accession>
<dbReference type="InterPro" id="IPR050396">
    <property type="entry name" value="Glycosyltr_51/Transpeptidase"/>
</dbReference>
<evidence type="ECO:0000313" key="19">
    <source>
        <dbReference type="Proteomes" id="UP000649829"/>
    </source>
</evidence>
<dbReference type="GO" id="GO:0008955">
    <property type="term" value="F:peptidoglycan glycosyltransferase activity"/>
    <property type="evidence" value="ECO:0007669"/>
    <property type="project" value="UniProtKB-EC"/>
</dbReference>
<dbReference type="EMBL" id="BMLF01000001">
    <property type="protein sequence ID" value="GGL94419.1"/>
    <property type="molecule type" value="Genomic_DNA"/>
</dbReference>
<feature type="domain" description="Glycosyl transferase family 51" evidence="17">
    <location>
        <begin position="87"/>
        <end position="248"/>
    </location>
</feature>
<evidence type="ECO:0000256" key="8">
    <source>
        <dbReference type="ARBA" id="ARBA00022801"/>
    </source>
</evidence>
<dbReference type="GO" id="GO:0030288">
    <property type="term" value="C:outer membrane-bounded periplasmic space"/>
    <property type="evidence" value="ECO:0007669"/>
    <property type="project" value="TreeGrafter"/>
</dbReference>
<feature type="transmembrane region" description="Helical" evidence="15">
    <location>
        <begin position="30"/>
        <end position="51"/>
    </location>
</feature>
<dbReference type="InterPro" id="IPR012338">
    <property type="entry name" value="Beta-lactam/transpept-like"/>
</dbReference>
<dbReference type="GO" id="GO:0008360">
    <property type="term" value="P:regulation of cell shape"/>
    <property type="evidence" value="ECO:0007669"/>
    <property type="project" value="UniProtKB-KW"/>
</dbReference>
<comment type="pathway">
    <text evidence="1">Cell wall biogenesis; peptidoglycan biosynthesis.</text>
</comment>
<keyword evidence="4" id="KW-0121">Carboxypeptidase</keyword>
<keyword evidence="7" id="KW-0808">Transferase</keyword>
<dbReference type="Pfam" id="PF00905">
    <property type="entry name" value="Transpeptidase"/>
    <property type="match status" value="1"/>
</dbReference>
<dbReference type="InterPro" id="IPR001460">
    <property type="entry name" value="PCN-bd_Tpept"/>
</dbReference>
<evidence type="ECO:0000256" key="10">
    <source>
        <dbReference type="ARBA" id="ARBA00022984"/>
    </source>
</evidence>
<dbReference type="InterPro" id="IPR023346">
    <property type="entry name" value="Lysozyme-like_dom_sf"/>
</dbReference>
<dbReference type="GO" id="GO:0009252">
    <property type="term" value="P:peptidoglycan biosynthetic process"/>
    <property type="evidence" value="ECO:0007669"/>
    <property type="project" value="UniProtKB-KW"/>
</dbReference>
<dbReference type="PANTHER" id="PTHR32282:SF33">
    <property type="entry name" value="PEPTIDOGLYCAN GLYCOSYLTRANSFERASE"/>
    <property type="match status" value="1"/>
</dbReference>
<keyword evidence="6" id="KW-0328">Glycosyltransferase</keyword>
<dbReference type="InterPro" id="IPR036950">
    <property type="entry name" value="PBP_transglycosylase"/>
</dbReference>
<evidence type="ECO:0000256" key="9">
    <source>
        <dbReference type="ARBA" id="ARBA00022960"/>
    </source>
</evidence>
<keyword evidence="10" id="KW-0573">Peptidoglycan synthesis</keyword>
<dbReference type="FunFam" id="1.10.3810.10:FF:000001">
    <property type="entry name" value="Penicillin-binding protein 1A"/>
    <property type="match status" value="1"/>
</dbReference>
<evidence type="ECO:0000313" key="18">
    <source>
        <dbReference type="EMBL" id="GGL94419.1"/>
    </source>
</evidence>
<reference evidence="18" key="1">
    <citation type="journal article" date="2014" name="Int. J. Syst. Evol. Microbiol.">
        <title>Complete genome sequence of Corynebacterium casei LMG S-19264T (=DSM 44701T), isolated from a smear-ripened cheese.</title>
        <authorList>
            <consortium name="US DOE Joint Genome Institute (JGI-PGF)"/>
            <person name="Walter F."/>
            <person name="Albersmeier A."/>
            <person name="Kalinowski J."/>
            <person name="Ruckert C."/>
        </authorList>
    </citation>
    <scope>NUCLEOTIDE SEQUENCE</scope>
    <source>
        <strain evidence="18">CGMCC 1.6293</strain>
    </source>
</reference>
<dbReference type="Gene3D" id="3.40.710.10">
    <property type="entry name" value="DD-peptidase/beta-lactamase superfamily"/>
    <property type="match status" value="1"/>
</dbReference>
<evidence type="ECO:0000259" key="17">
    <source>
        <dbReference type="Pfam" id="PF00912"/>
    </source>
</evidence>
<keyword evidence="5" id="KW-0645">Protease</keyword>
<keyword evidence="9" id="KW-0133">Cell shape</keyword>
<dbReference type="PANTHER" id="PTHR32282">
    <property type="entry name" value="BINDING PROTEIN TRANSPEPTIDASE, PUTATIVE-RELATED"/>
    <property type="match status" value="1"/>
</dbReference>
<keyword evidence="15" id="KW-0812">Transmembrane</keyword>
<comment type="caution">
    <text evidence="18">The sequence shown here is derived from an EMBL/GenBank/DDBJ whole genome shotgun (WGS) entry which is preliminary data.</text>
</comment>
<dbReference type="GO" id="GO:0071555">
    <property type="term" value="P:cell wall organization"/>
    <property type="evidence" value="ECO:0007669"/>
    <property type="project" value="UniProtKB-KW"/>
</dbReference>
<dbReference type="GO" id="GO:0008658">
    <property type="term" value="F:penicillin binding"/>
    <property type="evidence" value="ECO:0007669"/>
    <property type="project" value="InterPro"/>
</dbReference>
<dbReference type="SUPFAM" id="SSF53955">
    <property type="entry name" value="Lysozyme-like"/>
    <property type="match status" value="1"/>
</dbReference>
<evidence type="ECO:0000256" key="14">
    <source>
        <dbReference type="ARBA" id="ARBA00049902"/>
    </source>
</evidence>
<dbReference type="RefSeq" id="WP_051630427.1">
    <property type="nucleotide sequence ID" value="NZ_BMLF01000001.1"/>
</dbReference>
<evidence type="ECO:0000256" key="15">
    <source>
        <dbReference type="SAM" id="Phobius"/>
    </source>
</evidence>
<dbReference type="GO" id="GO:0009002">
    <property type="term" value="F:serine-type D-Ala-D-Ala carboxypeptidase activity"/>
    <property type="evidence" value="ECO:0007669"/>
    <property type="project" value="UniProtKB-EC"/>
</dbReference>
<keyword evidence="15" id="KW-0472">Membrane</keyword>
<gene>
    <name evidence="18" type="ORF">GCM10011534_15740</name>
</gene>
<keyword evidence="8" id="KW-0378">Hydrolase</keyword>
<evidence type="ECO:0000256" key="1">
    <source>
        <dbReference type="ARBA" id="ARBA00004752"/>
    </source>
</evidence>
<evidence type="ECO:0000256" key="11">
    <source>
        <dbReference type="ARBA" id="ARBA00023268"/>
    </source>
</evidence>
<evidence type="ECO:0000256" key="2">
    <source>
        <dbReference type="ARBA" id="ARBA00007090"/>
    </source>
</evidence>
<evidence type="ECO:0000256" key="4">
    <source>
        <dbReference type="ARBA" id="ARBA00022645"/>
    </source>
</evidence>
<comment type="catalytic activity">
    <reaction evidence="14">
        <text>[GlcNAc-(1-&gt;4)-Mur2Ac(oyl-L-Ala-gamma-D-Glu-L-Lys-D-Ala-D-Ala)](n)-di-trans,octa-cis-undecaprenyl diphosphate + beta-D-GlcNAc-(1-&gt;4)-Mur2Ac(oyl-L-Ala-gamma-D-Glu-L-Lys-D-Ala-D-Ala)-di-trans,octa-cis-undecaprenyl diphosphate = [GlcNAc-(1-&gt;4)-Mur2Ac(oyl-L-Ala-gamma-D-Glu-L-Lys-D-Ala-D-Ala)](n+1)-di-trans,octa-cis-undecaprenyl diphosphate + di-trans,octa-cis-undecaprenyl diphosphate + H(+)</text>
        <dbReference type="Rhea" id="RHEA:23708"/>
        <dbReference type="Rhea" id="RHEA-COMP:9602"/>
        <dbReference type="Rhea" id="RHEA-COMP:9603"/>
        <dbReference type="ChEBI" id="CHEBI:15378"/>
        <dbReference type="ChEBI" id="CHEBI:58405"/>
        <dbReference type="ChEBI" id="CHEBI:60033"/>
        <dbReference type="ChEBI" id="CHEBI:78435"/>
        <dbReference type="EC" id="2.4.99.28"/>
    </reaction>
</comment>
<keyword evidence="15" id="KW-1133">Transmembrane helix</keyword>
<evidence type="ECO:0000256" key="6">
    <source>
        <dbReference type="ARBA" id="ARBA00022676"/>
    </source>
</evidence>
<comment type="similarity">
    <text evidence="3">In the N-terminal section; belongs to the glycosyltransferase 51 family.</text>
</comment>
<evidence type="ECO:0000256" key="5">
    <source>
        <dbReference type="ARBA" id="ARBA00022670"/>
    </source>
</evidence>
<dbReference type="Proteomes" id="UP000649829">
    <property type="component" value="Unassembled WGS sequence"/>
</dbReference>
<comment type="catalytic activity">
    <reaction evidence="13">
        <text>Preferential cleavage: (Ac)2-L-Lys-D-Ala-|-D-Ala. Also transpeptidation of peptidyl-alanyl moieties that are N-acyl substituents of D-alanine.</text>
        <dbReference type="EC" id="3.4.16.4"/>
    </reaction>
</comment>
<keyword evidence="19" id="KW-1185">Reference proteome</keyword>
<name>A0A917SRV4_9RHOB</name>
<dbReference type="GO" id="GO:0006508">
    <property type="term" value="P:proteolysis"/>
    <property type="evidence" value="ECO:0007669"/>
    <property type="project" value="UniProtKB-KW"/>
</dbReference>
<dbReference type="Gene3D" id="1.10.3810.10">
    <property type="entry name" value="Biosynthetic peptidoglycan transglycosylase-like"/>
    <property type="match status" value="1"/>
</dbReference>
<evidence type="ECO:0000256" key="3">
    <source>
        <dbReference type="ARBA" id="ARBA00007739"/>
    </source>
</evidence>
<comment type="similarity">
    <text evidence="2">In the C-terminal section; belongs to the transpeptidase family.</text>
</comment>
<organism evidence="18 19">
    <name type="scientific">Pseudooceanicola nanhaiensis</name>
    <dbReference type="NCBI Taxonomy" id="375761"/>
    <lineage>
        <taxon>Bacteria</taxon>
        <taxon>Pseudomonadati</taxon>
        <taxon>Pseudomonadota</taxon>
        <taxon>Alphaproteobacteria</taxon>
        <taxon>Rhodobacterales</taxon>
        <taxon>Paracoccaceae</taxon>
        <taxon>Pseudooceanicola</taxon>
    </lineage>
</organism>
<evidence type="ECO:0000256" key="7">
    <source>
        <dbReference type="ARBA" id="ARBA00022679"/>
    </source>
</evidence>
<dbReference type="SUPFAM" id="SSF56601">
    <property type="entry name" value="beta-lactamase/transpeptidase-like"/>
    <property type="match status" value="1"/>
</dbReference>
<evidence type="ECO:0000256" key="12">
    <source>
        <dbReference type="ARBA" id="ARBA00023316"/>
    </source>
</evidence>
<reference evidence="18" key="2">
    <citation type="submission" date="2020-09" db="EMBL/GenBank/DDBJ databases">
        <authorList>
            <person name="Sun Q."/>
            <person name="Zhou Y."/>
        </authorList>
    </citation>
    <scope>NUCLEOTIDE SEQUENCE</scope>
    <source>
        <strain evidence="18">CGMCC 1.6293</strain>
    </source>
</reference>
<protein>
    <submittedName>
        <fullName evidence="18">Penicillin-binding protein 1A</fullName>
    </submittedName>
</protein>
<feature type="domain" description="Penicillin-binding protein transpeptidase" evidence="16">
    <location>
        <begin position="334"/>
        <end position="564"/>
    </location>
</feature>
<dbReference type="InterPro" id="IPR001264">
    <property type="entry name" value="Glyco_trans_51"/>
</dbReference>